<protein>
    <recommendedName>
        <fullName evidence="7">Myb-like domain-containing protein</fullName>
    </recommendedName>
</protein>
<organism evidence="5 6">
    <name type="scientific">Ensete ventricosum</name>
    <name type="common">Abyssinian banana</name>
    <name type="synonym">Musa ensete</name>
    <dbReference type="NCBI Taxonomy" id="4639"/>
    <lineage>
        <taxon>Eukaryota</taxon>
        <taxon>Viridiplantae</taxon>
        <taxon>Streptophyta</taxon>
        <taxon>Embryophyta</taxon>
        <taxon>Tracheophyta</taxon>
        <taxon>Spermatophyta</taxon>
        <taxon>Magnoliopsida</taxon>
        <taxon>Liliopsida</taxon>
        <taxon>Zingiberales</taxon>
        <taxon>Musaceae</taxon>
        <taxon>Ensete</taxon>
    </lineage>
</organism>
<dbReference type="Gene3D" id="1.10.10.60">
    <property type="entry name" value="Homeodomain-like"/>
    <property type="match status" value="1"/>
</dbReference>
<proteinExistence type="predicted"/>
<keyword evidence="4" id="KW-0732">Signal</keyword>
<name>A0AAV8S2L1_ENSVE</name>
<keyword evidence="1" id="KW-0805">Transcription regulation</keyword>
<evidence type="ECO:0000313" key="5">
    <source>
        <dbReference type="EMBL" id="KAJ8513611.1"/>
    </source>
</evidence>
<dbReference type="Proteomes" id="UP001222027">
    <property type="component" value="Unassembled WGS sequence"/>
</dbReference>
<evidence type="ECO:0000256" key="3">
    <source>
        <dbReference type="ARBA" id="ARBA00023242"/>
    </source>
</evidence>
<evidence type="ECO:0000256" key="1">
    <source>
        <dbReference type="ARBA" id="ARBA00023015"/>
    </source>
</evidence>
<keyword evidence="6" id="KW-1185">Reference proteome</keyword>
<dbReference type="GO" id="GO:0003700">
    <property type="term" value="F:DNA-binding transcription factor activity"/>
    <property type="evidence" value="ECO:0007669"/>
    <property type="project" value="InterPro"/>
</dbReference>
<evidence type="ECO:0008006" key="7">
    <source>
        <dbReference type="Google" id="ProtNLM"/>
    </source>
</evidence>
<keyword evidence="3" id="KW-0539">Nucleus</keyword>
<accession>A0AAV8S2L1</accession>
<dbReference type="EMBL" id="JAQQAF010000001">
    <property type="protein sequence ID" value="KAJ8513611.1"/>
    <property type="molecule type" value="Genomic_DNA"/>
</dbReference>
<dbReference type="AlphaFoldDB" id="A0AAV8S2L1"/>
<evidence type="ECO:0000313" key="6">
    <source>
        <dbReference type="Proteomes" id="UP001222027"/>
    </source>
</evidence>
<dbReference type="InterPro" id="IPR006447">
    <property type="entry name" value="Myb_dom_plants"/>
</dbReference>
<evidence type="ECO:0000256" key="2">
    <source>
        <dbReference type="ARBA" id="ARBA00023163"/>
    </source>
</evidence>
<sequence>MASISSPSRTQLAFAILLYVILLTSSTAADEDIKVEKHVQMRKAAQDRYMESLLDKAYDMVVWELFKKHTQKLKHDDSHKRSPNKHRHIGAERANGSHRISIFMTLRSVFVFGTTTSRTLSLSSAVTFCLSQLSGSMKRMWVEHVQFGFSFSMSCKKLKSSEVLMPNGQIQNPIVPTDSSSSGKANRKVRLRWTPELHCKFVAAVLELGGATGLISAFQNAKPTAIIQAMERMGVYGLTLNHIKSHLQKYRTGSYQHKDEGREKSENGRICLNCSSFSRLFGLLKKQLNSLQGTFKPLSFAWSSFGQQHEFMNNGTLFPIIFPTHATRGKEICSVASSQTGIRRRVLKKMQVEKHVQMRKEAQDRYMESLLDKAYDMVVWELFKV</sequence>
<dbReference type="GO" id="GO:0003677">
    <property type="term" value="F:DNA binding"/>
    <property type="evidence" value="ECO:0007669"/>
    <property type="project" value="InterPro"/>
</dbReference>
<reference evidence="5 6" key="1">
    <citation type="submission" date="2022-12" db="EMBL/GenBank/DDBJ databases">
        <title>Chromosome-scale assembly of the Ensete ventricosum genome.</title>
        <authorList>
            <person name="Dussert Y."/>
            <person name="Stocks J."/>
            <person name="Wendawek A."/>
            <person name="Woldeyes F."/>
            <person name="Nichols R.A."/>
            <person name="Borrell J.S."/>
        </authorList>
    </citation>
    <scope>NUCLEOTIDE SEQUENCE [LARGE SCALE GENOMIC DNA]</scope>
    <source>
        <strain evidence="6">cv. Maze</strain>
        <tissue evidence="5">Seeds</tissue>
    </source>
</reference>
<dbReference type="InterPro" id="IPR009057">
    <property type="entry name" value="Homeodomain-like_sf"/>
</dbReference>
<dbReference type="InterPro" id="IPR046955">
    <property type="entry name" value="PHR1-like"/>
</dbReference>
<keyword evidence="2" id="KW-0804">Transcription</keyword>
<dbReference type="SUPFAM" id="SSF46689">
    <property type="entry name" value="Homeodomain-like"/>
    <property type="match status" value="1"/>
</dbReference>
<dbReference type="PANTHER" id="PTHR31499:SF43">
    <property type="entry name" value="MYB FAMILY TRANSCRIPTION FACTOR APL"/>
    <property type="match status" value="1"/>
</dbReference>
<feature type="signal peptide" evidence="4">
    <location>
        <begin position="1"/>
        <end position="28"/>
    </location>
</feature>
<gene>
    <name evidence="5" type="ORF">OPV22_004045</name>
</gene>
<feature type="chain" id="PRO_5043978668" description="Myb-like domain-containing protein" evidence="4">
    <location>
        <begin position="29"/>
        <end position="385"/>
    </location>
</feature>
<dbReference type="PANTHER" id="PTHR31499">
    <property type="entry name" value="MYB FAMILY TRANSCRIPTION FACTOR PHL11"/>
    <property type="match status" value="1"/>
</dbReference>
<comment type="caution">
    <text evidence="5">The sequence shown here is derived from an EMBL/GenBank/DDBJ whole genome shotgun (WGS) entry which is preliminary data.</text>
</comment>
<dbReference type="NCBIfam" id="TIGR01557">
    <property type="entry name" value="myb_SHAQKYF"/>
    <property type="match status" value="1"/>
</dbReference>
<evidence type="ECO:0000256" key="4">
    <source>
        <dbReference type="SAM" id="SignalP"/>
    </source>
</evidence>